<gene>
    <name evidence="6" type="ORF">HNR37_000115</name>
</gene>
<dbReference type="RefSeq" id="WP_183728311.1">
    <property type="nucleotide sequence ID" value="NZ_JACHID010000001.1"/>
</dbReference>
<evidence type="ECO:0000313" key="7">
    <source>
        <dbReference type="Proteomes" id="UP000528322"/>
    </source>
</evidence>
<keyword evidence="7" id="KW-1185">Reference proteome</keyword>
<dbReference type="InterPro" id="IPR050954">
    <property type="entry name" value="ET_IronSulfur_Cluster-Binding"/>
</dbReference>
<keyword evidence="1" id="KW-0004">4Fe-4S</keyword>
<evidence type="ECO:0000256" key="3">
    <source>
        <dbReference type="ARBA" id="ARBA00023004"/>
    </source>
</evidence>
<evidence type="ECO:0000256" key="1">
    <source>
        <dbReference type="ARBA" id="ARBA00022485"/>
    </source>
</evidence>
<feature type="domain" description="4Fe-4S ferredoxin-type" evidence="5">
    <location>
        <begin position="91"/>
        <end position="120"/>
    </location>
</feature>
<evidence type="ECO:0000256" key="4">
    <source>
        <dbReference type="ARBA" id="ARBA00023014"/>
    </source>
</evidence>
<dbReference type="CDD" id="cd10551">
    <property type="entry name" value="PsrB"/>
    <property type="match status" value="1"/>
</dbReference>
<dbReference type="AlphaFoldDB" id="A0A7W7Y2E6"/>
<keyword evidence="3" id="KW-0408">Iron</keyword>
<dbReference type="PROSITE" id="PS00198">
    <property type="entry name" value="4FE4S_FER_1"/>
    <property type="match status" value="1"/>
</dbReference>
<feature type="domain" description="4Fe-4S ferredoxin-type" evidence="5">
    <location>
        <begin position="59"/>
        <end position="90"/>
    </location>
</feature>
<dbReference type="InterPro" id="IPR017900">
    <property type="entry name" value="4Fe4S_Fe_S_CS"/>
</dbReference>
<dbReference type="Pfam" id="PF13247">
    <property type="entry name" value="Fer4_11"/>
    <property type="match status" value="1"/>
</dbReference>
<dbReference type="PROSITE" id="PS51379">
    <property type="entry name" value="4FE4S_FER_2"/>
    <property type="match status" value="3"/>
</dbReference>
<keyword evidence="2" id="KW-0479">Metal-binding</keyword>
<dbReference type="GO" id="GO:0051539">
    <property type="term" value="F:4 iron, 4 sulfur cluster binding"/>
    <property type="evidence" value="ECO:0007669"/>
    <property type="project" value="UniProtKB-KW"/>
</dbReference>
<dbReference type="EMBL" id="JACHID010000001">
    <property type="protein sequence ID" value="MBB5020812.1"/>
    <property type="molecule type" value="Genomic_DNA"/>
</dbReference>
<dbReference type="SUPFAM" id="SSF54862">
    <property type="entry name" value="4Fe-4S ferredoxins"/>
    <property type="match status" value="1"/>
</dbReference>
<keyword evidence="4" id="KW-0411">Iron-sulfur</keyword>
<name>A0A7W7Y2E6_9BACT</name>
<dbReference type="Proteomes" id="UP000528322">
    <property type="component" value="Unassembled WGS sequence"/>
</dbReference>
<sequence length="191" mass="21594">MASHNQPRWAMVIEADKCIDCKACDVACKRENQIDAKGNPEVCRNWINNEGVKGTYPNLQQTFTPEQCHQCDNPPCVPVCPVQATWQGDDGVVLVDKKKCIGCTLCAINCPYKARYMTEARKGETRKADKCNYCEYRPKTKLPACVDTCPTKVRTFGNLNDPNSDVSKLLKDRPYKVLQEDKGTKPHIFYI</sequence>
<dbReference type="PANTHER" id="PTHR43177">
    <property type="entry name" value="PROTEIN NRFC"/>
    <property type="match status" value="1"/>
</dbReference>
<reference evidence="6 7" key="1">
    <citation type="submission" date="2020-08" db="EMBL/GenBank/DDBJ databases">
        <title>Genomic Encyclopedia of Type Strains, Phase IV (KMG-IV): sequencing the most valuable type-strain genomes for metagenomic binning, comparative biology and taxonomic classification.</title>
        <authorList>
            <person name="Goeker M."/>
        </authorList>
    </citation>
    <scope>NUCLEOTIDE SEQUENCE [LARGE SCALE GENOMIC DNA]</scope>
    <source>
        <strain evidence="6 7">DSM 22071</strain>
    </source>
</reference>
<accession>A0A7W7Y2E6</accession>
<organism evidence="6 7">
    <name type="scientific">Desulfurispira natronophila</name>
    <dbReference type="NCBI Taxonomy" id="682562"/>
    <lineage>
        <taxon>Bacteria</taxon>
        <taxon>Pseudomonadati</taxon>
        <taxon>Chrysiogenota</taxon>
        <taxon>Chrysiogenia</taxon>
        <taxon>Chrysiogenales</taxon>
        <taxon>Chrysiogenaceae</taxon>
        <taxon>Desulfurispira</taxon>
    </lineage>
</organism>
<comment type="caution">
    <text evidence="6">The sequence shown here is derived from an EMBL/GenBank/DDBJ whole genome shotgun (WGS) entry which is preliminary data.</text>
</comment>
<dbReference type="PANTHER" id="PTHR43177:SF3">
    <property type="entry name" value="PROTEIN NRFC HOMOLOG"/>
    <property type="match status" value="1"/>
</dbReference>
<evidence type="ECO:0000256" key="2">
    <source>
        <dbReference type="ARBA" id="ARBA00022723"/>
    </source>
</evidence>
<protein>
    <submittedName>
        <fullName evidence="6">Fe-S-cluster-containing dehydrogenase component</fullName>
    </submittedName>
</protein>
<dbReference type="InterPro" id="IPR017896">
    <property type="entry name" value="4Fe4S_Fe-S-bd"/>
</dbReference>
<dbReference type="GO" id="GO:0046872">
    <property type="term" value="F:metal ion binding"/>
    <property type="evidence" value="ECO:0007669"/>
    <property type="project" value="UniProtKB-KW"/>
</dbReference>
<proteinExistence type="predicted"/>
<dbReference type="Gene3D" id="3.30.70.20">
    <property type="match status" value="2"/>
</dbReference>
<feature type="domain" description="4Fe-4S ferredoxin-type" evidence="5">
    <location>
        <begin position="9"/>
        <end position="39"/>
    </location>
</feature>
<evidence type="ECO:0000313" key="6">
    <source>
        <dbReference type="EMBL" id="MBB5020812.1"/>
    </source>
</evidence>
<evidence type="ECO:0000259" key="5">
    <source>
        <dbReference type="PROSITE" id="PS51379"/>
    </source>
</evidence>